<proteinExistence type="predicted"/>
<evidence type="ECO:0000313" key="4">
    <source>
        <dbReference type="Proteomes" id="UP000288892"/>
    </source>
</evidence>
<sequence length="131" mass="14515">MLQFKKISVNLALVVSLVAFAGVDYAQAENIDIPLPSDAPEIQAVVDSVKTDVDMNGIDVKTMMRQTRDKVKVVQAQKLPLRLEMGKAISDVVSRRVREETRSRTMQSQMAAMQDPANPQGVPDFIAPKFE</sequence>
<evidence type="ECO:0000256" key="2">
    <source>
        <dbReference type="SAM" id="SignalP"/>
    </source>
</evidence>
<reference evidence="3 4" key="1">
    <citation type="submission" date="2017-01" db="EMBL/GenBank/DDBJ databases">
        <title>The cable genome- insights into the physiology and evolution of filamentous bacteria capable of sulfide oxidation via long distance electron transfer.</title>
        <authorList>
            <person name="Schreiber L."/>
            <person name="Bjerg J.T."/>
            <person name="Boggild A."/>
            <person name="Van De Vossenberg J."/>
            <person name="Meysman F."/>
            <person name="Nielsen L.P."/>
            <person name="Schramm A."/>
            <person name="Kjeldsen K.U."/>
        </authorList>
    </citation>
    <scope>NUCLEOTIDE SEQUENCE [LARGE SCALE GENOMIC DNA]</scope>
    <source>
        <strain evidence="3">A5</strain>
    </source>
</reference>
<feature type="compositionally biased region" description="Basic and acidic residues" evidence="1">
    <location>
        <begin position="94"/>
        <end position="103"/>
    </location>
</feature>
<feature type="region of interest" description="Disordered" evidence="1">
    <location>
        <begin position="94"/>
        <end position="131"/>
    </location>
</feature>
<dbReference type="AlphaFoldDB" id="A0A444JEJ0"/>
<keyword evidence="2" id="KW-0732">Signal</keyword>
<feature type="signal peptide" evidence="2">
    <location>
        <begin position="1"/>
        <end position="21"/>
    </location>
</feature>
<feature type="chain" id="PRO_5019203785" evidence="2">
    <location>
        <begin position="22"/>
        <end position="131"/>
    </location>
</feature>
<dbReference type="EMBL" id="MTKS01000136">
    <property type="protein sequence ID" value="RWX51437.1"/>
    <property type="molecule type" value="Genomic_DNA"/>
</dbReference>
<evidence type="ECO:0000313" key="3">
    <source>
        <dbReference type="EMBL" id="RWX51437.1"/>
    </source>
</evidence>
<accession>A0A444JEJ0</accession>
<evidence type="ECO:0000256" key="1">
    <source>
        <dbReference type="SAM" id="MobiDB-lite"/>
    </source>
</evidence>
<organism evidence="3 4">
    <name type="scientific">Candidatus Electrothrix marina</name>
    <dbReference type="NCBI Taxonomy" id="1859130"/>
    <lineage>
        <taxon>Bacteria</taxon>
        <taxon>Pseudomonadati</taxon>
        <taxon>Thermodesulfobacteriota</taxon>
        <taxon>Desulfobulbia</taxon>
        <taxon>Desulfobulbales</taxon>
        <taxon>Desulfobulbaceae</taxon>
        <taxon>Candidatus Electrothrix</taxon>
    </lineage>
</organism>
<name>A0A444JEJ0_9BACT</name>
<comment type="caution">
    <text evidence="3">The sequence shown here is derived from an EMBL/GenBank/DDBJ whole genome shotgun (WGS) entry which is preliminary data.</text>
</comment>
<protein>
    <submittedName>
        <fullName evidence="3">Uncharacterized protein</fullName>
    </submittedName>
</protein>
<keyword evidence="4" id="KW-1185">Reference proteome</keyword>
<dbReference type="Proteomes" id="UP000288892">
    <property type="component" value="Unassembled WGS sequence"/>
</dbReference>
<gene>
    <name evidence="3" type="ORF">VU01_11363</name>
</gene>